<name>A0A1I0QVS6_9FIRM</name>
<proteinExistence type="predicted"/>
<reference evidence="2 3" key="1">
    <citation type="submission" date="2016-10" db="EMBL/GenBank/DDBJ databases">
        <authorList>
            <person name="de Groot N.N."/>
        </authorList>
    </citation>
    <scope>NUCLEOTIDE SEQUENCE [LARGE SCALE GENOMIC DNA]</scope>
    <source>
        <strain evidence="2 3">DSM 9179</strain>
    </source>
</reference>
<accession>A0A1I0QVS6</accession>
<evidence type="ECO:0000256" key="1">
    <source>
        <dbReference type="SAM" id="Phobius"/>
    </source>
</evidence>
<dbReference type="RefSeq" id="WP_092454582.1">
    <property type="nucleotide sequence ID" value="NZ_FOJI01000009.1"/>
</dbReference>
<feature type="transmembrane region" description="Helical" evidence="1">
    <location>
        <begin position="41"/>
        <end position="60"/>
    </location>
</feature>
<dbReference type="AlphaFoldDB" id="A0A1I0QVS6"/>
<keyword evidence="3" id="KW-1185">Reference proteome</keyword>
<keyword evidence="1" id="KW-0472">Membrane</keyword>
<feature type="transmembrane region" description="Helical" evidence="1">
    <location>
        <begin position="16"/>
        <end position="35"/>
    </location>
</feature>
<evidence type="ECO:0000313" key="2">
    <source>
        <dbReference type="EMBL" id="SEW31772.1"/>
    </source>
</evidence>
<feature type="transmembrane region" description="Helical" evidence="1">
    <location>
        <begin position="81"/>
        <end position="100"/>
    </location>
</feature>
<gene>
    <name evidence="2" type="ORF">SAMN05421659_109181</name>
</gene>
<keyword evidence="1" id="KW-1133">Transmembrane helix</keyword>
<evidence type="ECO:0000313" key="3">
    <source>
        <dbReference type="Proteomes" id="UP000199701"/>
    </source>
</evidence>
<keyword evidence="1" id="KW-0812">Transmembrane</keyword>
<dbReference type="STRING" id="99656.SAMN05421659_109181"/>
<sequence length="133" mass="14703">MRDFLRYDYEVSKKRLIPAFVIFIIAVLYSLFTGVAQNIDFFSATLGLIGIGLLVGGLIYSWRVAAGIMKPGGYNEYTNETFYYGGISGAALQFGLGIVLGCMLGGILFAIDILRTIIFIIYSKKTANKEYLN</sequence>
<protein>
    <submittedName>
        <fullName evidence="2">Uncharacterized protein</fullName>
    </submittedName>
</protein>
<dbReference type="Proteomes" id="UP000199701">
    <property type="component" value="Unassembled WGS sequence"/>
</dbReference>
<dbReference type="EMBL" id="FOJI01000009">
    <property type="protein sequence ID" value="SEW31772.1"/>
    <property type="molecule type" value="Genomic_DNA"/>
</dbReference>
<organism evidence="2 3">
    <name type="scientific">[Clostridium] fimetarium</name>
    <dbReference type="NCBI Taxonomy" id="99656"/>
    <lineage>
        <taxon>Bacteria</taxon>
        <taxon>Bacillati</taxon>
        <taxon>Bacillota</taxon>
        <taxon>Clostridia</taxon>
        <taxon>Lachnospirales</taxon>
        <taxon>Lachnospiraceae</taxon>
    </lineage>
</organism>